<comment type="caution">
    <text evidence="2">The sequence shown here is derived from an EMBL/GenBank/DDBJ whole genome shotgun (WGS) entry which is preliminary data.</text>
</comment>
<dbReference type="Proteomes" id="UP001295684">
    <property type="component" value="Unassembled WGS sequence"/>
</dbReference>
<proteinExistence type="predicted"/>
<keyword evidence="3" id="KW-1185">Reference proteome</keyword>
<evidence type="ECO:0000256" key="1">
    <source>
        <dbReference type="SAM" id="MobiDB-lite"/>
    </source>
</evidence>
<feature type="compositionally biased region" description="Polar residues" evidence="1">
    <location>
        <begin position="53"/>
        <end position="71"/>
    </location>
</feature>
<name>A0AAD1X6M6_EUPCR</name>
<evidence type="ECO:0000313" key="2">
    <source>
        <dbReference type="EMBL" id="CAI2360797.1"/>
    </source>
</evidence>
<dbReference type="AlphaFoldDB" id="A0AAD1X6M6"/>
<reference evidence="2" key="1">
    <citation type="submission" date="2023-07" db="EMBL/GenBank/DDBJ databases">
        <authorList>
            <consortium name="AG Swart"/>
            <person name="Singh M."/>
            <person name="Singh A."/>
            <person name="Seah K."/>
            <person name="Emmerich C."/>
        </authorList>
    </citation>
    <scope>NUCLEOTIDE SEQUENCE</scope>
    <source>
        <strain evidence="2">DP1</strain>
    </source>
</reference>
<gene>
    <name evidence="2" type="ORF">ECRASSUSDP1_LOCUS2102</name>
</gene>
<feature type="region of interest" description="Disordered" evidence="1">
    <location>
        <begin position="39"/>
        <end position="75"/>
    </location>
</feature>
<dbReference type="EMBL" id="CAMPGE010001994">
    <property type="protein sequence ID" value="CAI2360797.1"/>
    <property type="molecule type" value="Genomic_DNA"/>
</dbReference>
<sequence length="170" mass="19301">MLITISTISRKSSIPQILEIASCKGKIRAKIKWNPKKLPLVSPTQNQEDECRTISSHSNQPNSVRSQNNLNPYERLKRKRMNKDMSYNLSSAQRLRPSNKYFKDQSGDPQDTSTTLEAAYVCLNKGEVSIRANEIETVVPCDIEKRALPSGMPITRIYPNQQVNILILPM</sequence>
<organism evidence="2 3">
    <name type="scientific">Euplotes crassus</name>
    <dbReference type="NCBI Taxonomy" id="5936"/>
    <lineage>
        <taxon>Eukaryota</taxon>
        <taxon>Sar</taxon>
        <taxon>Alveolata</taxon>
        <taxon>Ciliophora</taxon>
        <taxon>Intramacronucleata</taxon>
        <taxon>Spirotrichea</taxon>
        <taxon>Hypotrichia</taxon>
        <taxon>Euplotida</taxon>
        <taxon>Euplotidae</taxon>
        <taxon>Moneuplotes</taxon>
    </lineage>
</organism>
<accession>A0AAD1X6M6</accession>
<protein>
    <submittedName>
        <fullName evidence="2">Uncharacterized protein</fullName>
    </submittedName>
</protein>
<evidence type="ECO:0000313" key="3">
    <source>
        <dbReference type="Proteomes" id="UP001295684"/>
    </source>
</evidence>